<protein>
    <submittedName>
        <fullName evidence="4">Fec operon regulator FecR</fullName>
    </submittedName>
</protein>
<dbReference type="EMBL" id="CP036433">
    <property type="protein sequence ID" value="QDU96571.1"/>
    <property type="molecule type" value="Genomic_DNA"/>
</dbReference>
<dbReference type="InterPro" id="IPR011047">
    <property type="entry name" value="Quinoprotein_ADH-like_sf"/>
</dbReference>
<dbReference type="Proteomes" id="UP000317648">
    <property type="component" value="Chromosome"/>
</dbReference>
<feature type="repeat" description="WD" evidence="1">
    <location>
        <begin position="527"/>
        <end position="568"/>
    </location>
</feature>
<reference evidence="4 5" key="1">
    <citation type="submission" date="2019-02" db="EMBL/GenBank/DDBJ databases">
        <title>Deep-cultivation of Planctomycetes and their phenomic and genomic characterization uncovers novel biology.</title>
        <authorList>
            <person name="Wiegand S."/>
            <person name="Jogler M."/>
            <person name="Boedeker C."/>
            <person name="Pinto D."/>
            <person name="Vollmers J."/>
            <person name="Rivas-Marin E."/>
            <person name="Kohn T."/>
            <person name="Peeters S.H."/>
            <person name="Heuer A."/>
            <person name="Rast P."/>
            <person name="Oberbeckmann S."/>
            <person name="Bunk B."/>
            <person name="Jeske O."/>
            <person name="Meyerdierks A."/>
            <person name="Storesund J.E."/>
            <person name="Kallscheuer N."/>
            <person name="Luecker S."/>
            <person name="Lage O.M."/>
            <person name="Pohl T."/>
            <person name="Merkel B.J."/>
            <person name="Hornburger P."/>
            <person name="Mueller R.-W."/>
            <person name="Bruemmer F."/>
            <person name="Labrenz M."/>
            <person name="Spormann A.M."/>
            <person name="Op den Camp H."/>
            <person name="Overmann J."/>
            <person name="Amann R."/>
            <person name="Jetten M.S.M."/>
            <person name="Mascher T."/>
            <person name="Medema M.H."/>
            <person name="Devos D.P."/>
            <person name="Kaster A.-K."/>
            <person name="Ovreas L."/>
            <person name="Rohde M."/>
            <person name="Galperin M.Y."/>
            <person name="Jogler C."/>
        </authorList>
    </citation>
    <scope>NUCLEOTIDE SEQUENCE [LARGE SCALE GENOMIC DNA]</scope>
    <source>
        <strain evidence="4 5">Pla85_3_4</strain>
    </source>
</reference>
<evidence type="ECO:0000313" key="5">
    <source>
        <dbReference type="Proteomes" id="UP000317648"/>
    </source>
</evidence>
<dbReference type="PANTHER" id="PTHR30273:SF2">
    <property type="entry name" value="PROTEIN FECR"/>
    <property type="match status" value="1"/>
</dbReference>
<evidence type="ECO:0000313" key="4">
    <source>
        <dbReference type="EMBL" id="QDU96571.1"/>
    </source>
</evidence>
<dbReference type="KEGG" id="lcre:Pla8534_43920"/>
<accession>A0A518DXK9</accession>
<dbReference type="OrthoDB" id="257178at2"/>
<feature type="transmembrane region" description="Helical" evidence="2">
    <location>
        <begin position="114"/>
        <end position="132"/>
    </location>
</feature>
<sequence length="604" mass="64544">MNDERLQSLIEALLDERLSASDQAELVAQFRSSAEARRLYWKLVEQDALLQDVVCESAGRDLARMAANDLSIGQPLGQSSVGQSSVGQSSVGQSSATPAAIRTSKAAWPLGRGLAAAAILLALGLFLVGNFFQTPSLRHESAKTGEPTATLSSLAGEVWLTDARQKLVKVASAQAFYAGDRLHVGEASAAEVTLIDGTRVVLNADSVLHIQQFDAFARTLRLERGSADVEAAPQSPDRPLVIITEQARLTVLGTQFRLYASDSDSRVELEEGKVQFERQSDGQTVLVAEGQYAVADAESARPLEAEALSSAWRLRHTLHRAGSRVAFSHDGAKLATASGDRVKLWDAATGEPQQMVDKVGGFDCLAFAPTNAALVALGISGKVLYWPLDAESPRSTELKIEAGRVRSCAVTHDGRWLAQTSNIDAGYLPIWQVDDAGETSLVRSIPMKMGSVAIAATSNGPRVVAGNWNGTTVIWDAESGSELARYRFRSQLHVLALSDEGRQLCGYGNATGLLILDTESGEQSILWPSGSAAVTCLRFSRDGRELIAAMADGLVRGWSTETGEATFVLPTGDARSISLAISNDGRSLATVGDKGIVKLWQREE</sequence>
<dbReference type="SMART" id="SM00320">
    <property type="entry name" value="WD40"/>
    <property type="match status" value="5"/>
</dbReference>
<dbReference type="Pfam" id="PF04773">
    <property type="entry name" value="FecR"/>
    <property type="match status" value="1"/>
</dbReference>
<dbReference type="InterPro" id="IPR012373">
    <property type="entry name" value="Ferrdict_sens_TM"/>
</dbReference>
<organism evidence="4 5">
    <name type="scientific">Lignipirellula cremea</name>
    <dbReference type="NCBI Taxonomy" id="2528010"/>
    <lineage>
        <taxon>Bacteria</taxon>
        <taxon>Pseudomonadati</taxon>
        <taxon>Planctomycetota</taxon>
        <taxon>Planctomycetia</taxon>
        <taxon>Pirellulales</taxon>
        <taxon>Pirellulaceae</taxon>
        <taxon>Lignipirellula</taxon>
    </lineage>
</organism>
<dbReference type="Gene3D" id="2.60.120.1440">
    <property type="match status" value="1"/>
</dbReference>
<dbReference type="SUPFAM" id="SSF50998">
    <property type="entry name" value="Quinoprotein alcohol dehydrogenase-like"/>
    <property type="match status" value="1"/>
</dbReference>
<dbReference type="Pfam" id="PF00400">
    <property type="entry name" value="WD40"/>
    <property type="match status" value="3"/>
</dbReference>
<dbReference type="InterPro" id="IPR015943">
    <property type="entry name" value="WD40/YVTN_repeat-like_dom_sf"/>
</dbReference>
<keyword evidence="1" id="KW-0853">WD repeat</keyword>
<evidence type="ECO:0000256" key="1">
    <source>
        <dbReference type="PROSITE-ProRule" id="PRU00221"/>
    </source>
</evidence>
<dbReference type="RefSeq" id="WP_145055192.1">
    <property type="nucleotide sequence ID" value="NZ_CP036433.1"/>
</dbReference>
<evidence type="ECO:0000259" key="3">
    <source>
        <dbReference type="Pfam" id="PF04773"/>
    </source>
</evidence>
<dbReference type="InterPro" id="IPR006860">
    <property type="entry name" value="FecR"/>
</dbReference>
<gene>
    <name evidence="4" type="ORF">Pla8534_43920</name>
</gene>
<dbReference type="PROSITE" id="PS50082">
    <property type="entry name" value="WD_REPEATS_2"/>
    <property type="match status" value="1"/>
</dbReference>
<keyword evidence="5" id="KW-1185">Reference proteome</keyword>
<dbReference type="GO" id="GO:0016989">
    <property type="term" value="F:sigma factor antagonist activity"/>
    <property type="evidence" value="ECO:0007669"/>
    <property type="project" value="TreeGrafter"/>
</dbReference>
<dbReference type="Gene3D" id="2.130.10.10">
    <property type="entry name" value="YVTN repeat-like/Quinoprotein amine dehydrogenase"/>
    <property type="match status" value="2"/>
</dbReference>
<keyword evidence="2" id="KW-0812">Transmembrane</keyword>
<keyword evidence="2" id="KW-1133">Transmembrane helix</keyword>
<dbReference type="PANTHER" id="PTHR30273">
    <property type="entry name" value="PERIPLASMIC SIGNAL SENSOR AND SIGMA FACTOR ACTIVATOR FECR-RELATED"/>
    <property type="match status" value="1"/>
</dbReference>
<dbReference type="InterPro" id="IPR001680">
    <property type="entry name" value="WD40_rpt"/>
</dbReference>
<evidence type="ECO:0000256" key="2">
    <source>
        <dbReference type="SAM" id="Phobius"/>
    </source>
</evidence>
<dbReference type="AlphaFoldDB" id="A0A518DXK9"/>
<proteinExistence type="predicted"/>
<name>A0A518DXK9_9BACT</name>
<feature type="domain" description="FecR protein" evidence="3">
    <location>
        <begin position="180"/>
        <end position="275"/>
    </location>
</feature>
<keyword evidence="2" id="KW-0472">Membrane</keyword>